<dbReference type="InterPro" id="IPR019874">
    <property type="entry name" value="RF_methyltr_PrmC"/>
</dbReference>
<dbReference type="PROSITE" id="PS00092">
    <property type="entry name" value="N6_MTASE"/>
    <property type="match status" value="1"/>
</dbReference>
<gene>
    <name evidence="5 8" type="primary">prmC</name>
    <name evidence="8" type="ORF">G3480_17660</name>
</gene>
<dbReference type="InterPro" id="IPR004556">
    <property type="entry name" value="HemK-like"/>
</dbReference>
<comment type="catalytic activity">
    <reaction evidence="4 5">
        <text>L-glutaminyl-[peptide chain release factor] + S-adenosyl-L-methionine = N(5)-methyl-L-glutaminyl-[peptide chain release factor] + S-adenosyl-L-homocysteine + H(+)</text>
        <dbReference type="Rhea" id="RHEA:42896"/>
        <dbReference type="Rhea" id="RHEA-COMP:10271"/>
        <dbReference type="Rhea" id="RHEA-COMP:10272"/>
        <dbReference type="ChEBI" id="CHEBI:15378"/>
        <dbReference type="ChEBI" id="CHEBI:30011"/>
        <dbReference type="ChEBI" id="CHEBI:57856"/>
        <dbReference type="ChEBI" id="CHEBI:59789"/>
        <dbReference type="ChEBI" id="CHEBI:61891"/>
        <dbReference type="EC" id="2.1.1.297"/>
    </reaction>
</comment>
<dbReference type="GO" id="GO:0032259">
    <property type="term" value="P:methylation"/>
    <property type="evidence" value="ECO:0007669"/>
    <property type="project" value="UniProtKB-KW"/>
</dbReference>
<comment type="caution">
    <text evidence="8">The sequence shown here is derived from an EMBL/GenBank/DDBJ whole genome shotgun (WGS) entry which is preliminary data.</text>
</comment>
<dbReference type="FunFam" id="3.40.50.150:FF:000053">
    <property type="entry name" value="Release factor glutamine methyltransferase"/>
    <property type="match status" value="1"/>
</dbReference>
<dbReference type="EMBL" id="JAAIJR010000083">
    <property type="protein sequence ID" value="NEX22109.1"/>
    <property type="molecule type" value="Genomic_DNA"/>
</dbReference>
<dbReference type="Pfam" id="PF17827">
    <property type="entry name" value="PrmC_N"/>
    <property type="match status" value="1"/>
</dbReference>
<accession>A0A6P1DWN4</accession>
<dbReference type="AlphaFoldDB" id="A0A6P1DWN4"/>
<feature type="binding site" evidence="5">
    <location>
        <begin position="194"/>
        <end position="197"/>
    </location>
    <ligand>
        <name>substrate</name>
    </ligand>
</feature>
<dbReference type="InterPro" id="IPR002052">
    <property type="entry name" value="DNA_methylase_N6_adenine_CS"/>
</dbReference>
<comment type="function">
    <text evidence="5">Methylates the class 1 translation termination release factors RF1/PrfA and RF2/PrfB on the glutamine residue of the universally conserved GGQ motif.</text>
</comment>
<evidence type="ECO:0000256" key="4">
    <source>
        <dbReference type="ARBA" id="ARBA00048391"/>
    </source>
</evidence>
<dbReference type="SUPFAM" id="SSF53335">
    <property type="entry name" value="S-adenosyl-L-methionine-dependent methyltransferases"/>
    <property type="match status" value="1"/>
</dbReference>
<feature type="binding site" evidence="5">
    <location>
        <position position="179"/>
    </location>
    <ligand>
        <name>S-adenosyl-L-methionine</name>
        <dbReference type="ChEBI" id="CHEBI:59789"/>
    </ligand>
</feature>
<keyword evidence="1 5" id="KW-0489">Methyltransferase</keyword>
<dbReference type="InterPro" id="IPR040758">
    <property type="entry name" value="PrmC_N"/>
</dbReference>
<feature type="binding site" evidence="5">
    <location>
        <begin position="128"/>
        <end position="132"/>
    </location>
    <ligand>
        <name>S-adenosyl-L-methionine</name>
        <dbReference type="ChEBI" id="CHEBI:59789"/>
    </ligand>
</feature>
<dbReference type="NCBIfam" id="TIGR03534">
    <property type="entry name" value="RF_mod_PrmC"/>
    <property type="match status" value="1"/>
</dbReference>
<feature type="domain" description="Release factor glutamine methyltransferase N-terminal" evidence="7">
    <location>
        <begin position="13"/>
        <end position="83"/>
    </location>
</feature>
<keyword evidence="3 5" id="KW-0949">S-adenosyl-L-methionine</keyword>
<dbReference type="InterPro" id="IPR029063">
    <property type="entry name" value="SAM-dependent_MTases_sf"/>
</dbReference>
<dbReference type="RefSeq" id="WP_164655208.1">
    <property type="nucleotide sequence ID" value="NZ_JAAIJR010000083.1"/>
</dbReference>
<protein>
    <recommendedName>
        <fullName evidence="5">Release factor glutamine methyltransferase</fullName>
        <shortName evidence="5">RF MTase</shortName>
        <ecNumber evidence="5">2.1.1.297</ecNumber>
    </recommendedName>
    <alternativeName>
        <fullName evidence="5">N5-glutamine methyltransferase PrmC</fullName>
    </alternativeName>
    <alternativeName>
        <fullName evidence="5">Protein-(glutamine-N5) MTase PrmC</fullName>
    </alternativeName>
    <alternativeName>
        <fullName evidence="5">Protein-glutamine N-methyltransferase PrmC</fullName>
    </alternativeName>
</protein>
<feature type="domain" description="Methyltransferase small" evidence="6">
    <location>
        <begin position="115"/>
        <end position="205"/>
    </location>
</feature>
<dbReference type="Pfam" id="PF05175">
    <property type="entry name" value="MTS"/>
    <property type="match status" value="1"/>
</dbReference>
<organism evidence="8 9">
    <name type="scientific">Thiorhodococcus mannitoliphagus</name>
    <dbReference type="NCBI Taxonomy" id="329406"/>
    <lineage>
        <taxon>Bacteria</taxon>
        <taxon>Pseudomonadati</taxon>
        <taxon>Pseudomonadota</taxon>
        <taxon>Gammaproteobacteria</taxon>
        <taxon>Chromatiales</taxon>
        <taxon>Chromatiaceae</taxon>
        <taxon>Thiorhodococcus</taxon>
    </lineage>
</organism>
<dbReference type="Gene3D" id="1.10.8.10">
    <property type="entry name" value="DNA helicase RuvA subunit, C-terminal domain"/>
    <property type="match status" value="1"/>
</dbReference>
<evidence type="ECO:0000313" key="9">
    <source>
        <dbReference type="Proteomes" id="UP000471640"/>
    </source>
</evidence>
<dbReference type="GO" id="GO:0102559">
    <property type="term" value="F:peptide chain release factor N(5)-glutamine methyltransferase activity"/>
    <property type="evidence" value="ECO:0007669"/>
    <property type="project" value="UniProtKB-EC"/>
</dbReference>
<comment type="similarity">
    <text evidence="5">Belongs to the protein N5-glutamine methyltransferase family. PrmC subfamily.</text>
</comment>
<evidence type="ECO:0000313" key="8">
    <source>
        <dbReference type="EMBL" id="NEX22109.1"/>
    </source>
</evidence>
<sequence>MTRAATSGPPVGQILRAAAQRLAALPESTPRLEAELLVCEATGWSRTTLIAWPERALSPRAASRLDALLQRRLAGEPIAYIRGRQAFWTFELKVTPATLIPRPETELLVETALALLNDRTGLDLADLGTGSGAIAAALASERPDWHLMATDRCPAALAVAKENFRELGLHRIAVIGSDWLDAMAPESLDVILSNPPYVAAGDTHLQRGDLRFEPYGALCPGGDGLDDIRAIASAAPRCLRPGGLIAVEHGFDQGAEVRRIFAHHGLEHPETRVDLAGLDRITLAWRTASRR</sequence>
<evidence type="ECO:0000259" key="6">
    <source>
        <dbReference type="Pfam" id="PF05175"/>
    </source>
</evidence>
<evidence type="ECO:0000256" key="5">
    <source>
        <dbReference type="HAMAP-Rule" id="MF_02126"/>
    </source>
</evidence>
<proteinExistence type="inferred from homology"/>
<dbReference type="Proteomes" id="UP000471640">
    <property type="component" value="Unassembled WGS sequence"/>
</dbReference>
<dbReference type="NCBIfam" id="TIGR00536">
    <property type="entry name" value="hemK_fam"/>
    <property type="match status" value="1"/>
</dbReference>
<dbReference type="Gene3D" id="3.40.50.150">
    <property type="entry name" value="Vaccinia Virus protein VP39"/>
    <property type="match status" value="1"/>
</dbReference>
<dbReference type="InterPro" id="IPR050320">
    <property type="entry name" value="N5-glutamine_MTase"/>
</dbReference>
<evidence type="ECO:0000256" key="3">
    <source>
        <dbReference type="ARBA" id="ARBA00022691"/>
    </source>
</evidence>
<reference evidence="8 9" key="2">
    <citation type="submission" date="2020-02" db="EMBL/GenBank/DDBJ databases">
        <title>Genome sequences of Thiorhodococcus mannitoliphagus and Thiorhodococcus minor, purple sulfur photosynthetic bacteria in the gammaproteobacterial family, Chromatiaceae.</title>
        <authorList>
            <person name="Aviles F.A."/>
            <person name="Meyer T.E."/>
            <person name="Kyndt J.A."/>
        </authorList>
    </citation>
    <scope>NUCLEOTIDE SEQUENCE [LARGE SCALE GENOMIC DNA]</scope>
    <source>
        <strain evidence="8 9">DSM 18266</strain>
    </source>
</reference>
<keyword evidence="2 5" id="KW-0808">Transferase</keyword>
<dbReference type="HAMAP" id="MF_02126">
    <property type="entry name" value="RF_methyltr_PrmC"/>
    <property type="match status" value="1"/>
</dbReference>
<dbReference type="GO" id="GO:0003676">
    <property type="term" value="F:nucleic acid binding"/>
    <property type="evidence" value="ECO:0007669"/>
    <property type="project" value="InterPro"/>
</dbReference>
<dbReference type="InterPro" id="IPR007848">
    <property type="entry name" value="Small_mtfrase_dom"/>
</dbReference>
<dbReference type="PANTHER" id="PTHR18895:SF74">
    <property type="entry name" value="MTRF1L RELEASE FACTOR GLUTAMINE METHYLTRANSFERASE"/>
    <property type="match status" value="1"/>
</dbReference>
<name>A0A6P1DWN4_9GAMM</name>
<reference evidence="9" key="1">
    <citation type="journal article" date="2020" name="Microbiol. Resour. Announc.">
        <title>Draft Genome Sequences of Thiorhodococcus mannitoliphagus and Thiorhodococcus minor, Purple Sulfur Photosynthetic Bacteria in the Gammaproteobacterial Family Chromatiaceae.</title>
        <authorList>
            <person name="Aviles F.A."/>
            <person name="Meyer T.E."/>
            <person name="Kyndt J.A."/>
        </authorList>
    </citation>
    <scope>NUCLEOTIDE SEQUENCE [LARGE SCALE GENOMIC DNA]</scope>
    <source>
        <strain evidence="9">DSM 18266</strain>
    </source>
</reference>
<feature type="binding site" evidence="5">
    <location>
        <position position="151"/>
    </location>
    <ligand>
        <name>S-adenosyl-L-methionine</name>
        <dbReference type="ChEBI" id="CHEBI:59789"/>
    </ligand>
</feature>
<evidence type="ECO:0000256" key="1">
    <source>
        <dbReference type="ARBA" id="ARBA00022603"/>
    </source>
</evidence>
<dbReference type="CDD" id="cd02440">
    <property type="entry name" value="AdoMet_MTases"/>
    <property type="match status" value="1"/>
</dbReference>
<dbReference type="EC" id="2.1.1.297" evidence="5"/>
<evidence type="ECO:0000259" key="7">
    <source>
        <dbReference type="Pfam" id="PF17827"/>
    </source>
</evidence>
<keyword evidence="9" id="KW-1185">Reference proteome</keyword>
<dbReference type="PANTHER" id="PTHR18895">
    <property type="entry name" value="HEMK METHYLTRANSFERASE"/>
    <property type="match status" value="1"/>
</dbReference>
<feature type="binding site" evidence="5">
    <location>
        <position position="194"/>
    </location>
    <ligand>
        <name>S-adenosyl-L-methionine</name>
        <dbReference type="ChEBI" id="CHEBI:59789"/>
    </ligand>
</feature>
<evidence type="ECO:0000256" key="2">
    <source>
        <dbReference type="ARBA" id="ARBA00022679"/>
    </source>
</evidence>